<proteinExistence type="predicted"/>
<evidence type="ECO:0000313" key="1">
    <source>
        <dbReference type="EMBL" id="GET87215.1"/>
    </source>
</evidence>
<accession>A0A640KDJ5</accession>
<gene>
    <name evidence="1" type="ORF">LtaPh_1503231</name>
</gene>
<reference evidence="1" key="1">
    <citation type="submission" date="2019-11" db="EMBL/GenBank/DDBJ databases">
        <title>Leishmania tarentolae CDS.</title>
        <authorList>
            <person name="Goto Y."/>
            <person name="Yamagishi J."/>
        </authorList>
    </citation>
    <scope>NUCLEOTIDE SEQUENCE [LARGE SCALE GENOMIC DNA]</scope>
    <source>
        <strain evidence="1">Parrot Tar II</strain>
    </source>
</reference>
<dbReference type="VEuPathDB" id="TriTrypDB:LtaPh_1503231"/>
<dbReference type="EMBL" id="BLBS01000019">
    <property type="protein sequence ID" value="GET87215.1"/>
    <property type="molecule type" value="Genomic_DNA"/>
</dbReference>
<dbReference type="GO" id="GO:1990904">
    <property type="term" value="C:ribonucleoprotein complex"/>
    <property type="evidence" value="ECO:0007669"/>
    <property type="project" value="UniProtKB-KW"/>
</dbReference>
<comment type="caution">
    <text evidence="1">The sequence shown here is derived from an EMBL/GenBank/DDBJ whole genome shotgun (WGS) entry which is preliminary data.</text>
</comment>
<dbReference type="VEuPathDB" id="TriTrypDB:LtaPh_1503101"/>
<dbReference type="AlphaFoldDB" id="A0A640KDJ5"/>
<sequence>MCSSSLCTSTHTRCVTALPYLDETTTTRPARALDASRLHRIESLRSRQPKGYVHIPNKISVLLNLDVEQTLLLRQRTRVLLAVRLRLCGVRLVLLHEVLRHALELSLHQLRNAVAEAELPALHALFHHPRPRLLVRLHLVTVLHLLHQVHHRAELALVLHRLFLLARRFEDLLQRRVVRLQVRRAVLHVHAHQHLAGLVVVAALLHLFDPRRRVRVHLVAEQVVLLRATGGREADRGSGAHQLARETAHA</sequence>
<evidence type="ECO:0000313" key="2">
    <source>
        <dbReference type="Proteomes" id="UP000419144"/>
    </source>
</evidence>
<name>A0A640KDJ5_LEITA</name>
<keyword evidence="2" id="KW-1185">Reference proteome</keyword>
<dbReference type="Proteomes" id="UP000419144">
    <property type="component" value="Unassembled WGS sequence"/>
</dbReference>
<protein>
    <submittedName>
        <fullName evidence="1">Ribonucleoprotein p18, mitochondrial, putative</fullName>
    </submittedName>
</protein>
<organism evidence="1 2">
    <name type="scientific">Leishmania tarentolae</name>
    <name type="common">Sauroleishmania tarentolae</name>
    <dbReference type="NCBI Taxonomy" id="5689"/>
    <lineage>
        <taxon>Eukaryota</taxon>
        <taxon>Discoba</taxon>
        <taxon>Euglenozoa</taxon>
        <taxon>Kinetoplastea</taxon>
        <taxon>Metakinetoplastina</taxon>
        <taxon>Trypanosomatida</taxon>
        <taxon>Trypanosomatidae</taxon>
        <taxon>Leishmaniinae</taxon>
        <taxon>Leishmania</taxon>
        <taxon>lizard Leishmania</taxon>
    </lineage>
</organism>
<keyword evidence="1" id="KW-0687">Ribonucleoprotein</keyword>